<evidence type="ECO:0000256" key="2">
    <source>
        <dbReference type="SAM" id="SignalP"/>
    </source>
</evidence>
<evidence type="ECO:0000313" key="4">
    <source>
        <dbReference type="EMBL" id="RRQ02964.1"/>
    </source>
</evidence>
<keyword evidence="5" id="KW-1185">Reference proteome</keyword>
<dbReference type="GO" id="GO:0016042">
    <property type="term" value="P:lipid catabolic process"/>
    <property type="evidence" value="ECO:0007669"/>
    <property type="project" value="InterPro"/>
</dbReference>
<name>A0A3R8QJ82_9CORY</name>
<feature type="non-terminal residue" evidence="4">
    <location>
        <position position="1"/>
    </location>
</feature>
<dbReference type="AlphaFoldDB" id="A0A3R8QJ82"/>
<feature type="signal peptide" evidence="2">
    <location>
        <begin position="1"/>
        <end position="22"/>
    </location>
</feature>
<keyword evidence="2" id="KW-0732">Signal</keyword>
<dbReference type="Gene3D" id="3.40.50.1820">
    <property type="entry name" value="alpha/beta hydrolase"/>
    <property type="match status" value="2"/>
</dbReference>
<feature type="domain" description="Peptidase S9 prolyl oligopeptidase catalytic" evidence="3">
    <location>
        <begin position="363"/>
        <end position="415"/>
    </location>
</feature>
<feature type="compositionally biased region" description="Basic and acidic residues" evidence="1">
    <location>
        <begin position="181"/>
        <end position="195"/>
    </location>
</feature>
<dbReference type="Pfam" id="PF00326">
    <property type="entry name" value="Peptidase_S9"/>
    <property type="match status" value="1"/>
</dbReference>
<dbReference type="GO" id="GO:0008236">
    <property type="term" value="F:serine-type peptidase activity"/>
    <property type="evidence" value="ECO:0007669"/>
    <property type="project" value="InterPro"/>
</dbReference>
<evidence type="ECO:0000256" key="1">
    <source>
        <dbReference type="SAM" id="MobiDB-lite"/>
    </source>
</evidence>
<dbReference type="EMBL" id="PQNQ01000027">
    <property type="protein sequence ID" value="RRQ02964.1"/>
    <property type="molecule type" value="Genomic_DNA"/>
</dbReference>
<organism evidence="4 5">
    <name type="scientific">Corynebacterium bovis</name>
    <dbReference type="NCBI Taxonomy" id="36808"/>
    <lineage>
        <taxon>Bacteria</taxon>
        <taxon>Bacillati</taxon>
        <taxon>Actinomycetota</taxon>
        <taxon>Actinomycetes</taxon>
        <taxon>Mycobacteriales</taxon>
        <taxon>Corynebacteriaceae</taxon>
        <taxon>Corynebacterium</taxon>
    </lineage>
</organism>
<gene>
    <name evidence="4" type="ORF">CXF42_08690</name>
</gene>
<sequence length="431" mass="43110">LRRAATAGVCALTLATAACSSAPDPARPGDTATTSGSAEARATGAASSPGTPSPDHPGRILGADPVTSAAAPAGGHTWRVTYSATGAAGSPTTMSGLVTLPDGPAPEGGFPVVSWAHGTTGAGGRCAPSVYRPGGPNGDALEMVAGYLTRWTDRGYAVVQPDFEGLGVGGGEGDDGGDGDGVGRGEGDGRGDDAARPTGTYLDRGSLASSVNDLVTAATDHFHLAGRWENIGWSQGGFAALAAASADRPAPGLDRTVAVAPGDSTLVPPRAEQAGLGAADVLGAVTGPNLAFFPVMLGGALTADPALDGDAFLNDAGRDLVATAAHDCIDELRDDIPDTTTGADLLAPDADLTAVTDYLDRQQIARMRPQGPVLMLHGTDDTTVQGDNVTDAAAALRDAGVDVRYEDVPGADHRQSVDASWDAQARFLGVG</sequence>
<dbReference type="PANTHER" id="PTHR34853">
    <property type="match status" value="1"/>
</dbReference>
<proteinExistence type="predicted"/>
<feature type="region of interest" description="Disordered" evidence="1">
    <location>
        <begin position="167"/>
        <end position="201"/>
    </location>
</feature>
<feature type="region of interest" description="Disordered" evidence="1">
    <location>
        <begin position="20"/>
        <end position="72"/>
    </location>
</feature>
<dbReference type="SUPFAM" id="SSF53474">
    <property type="entry name" value="alpha/beta-Hydrolases"/>
    <property type="match status" value="1"/>
</dbReference>
<dbReference type="InterPro" id="IPR029058">
    <property type="entry name" value="AB_hydrolase_fold"/>
</dbReference>
<dbReference type="InterPro" id="IPR001375">
    <property type="entry name" value="Peptidase_S9_cat"/>
</dbReference>
<dbReference type="RefSeq" id="WP_125187014.1">
    <property type="nucleotide sequence ID" value="NZ_PQNQ01000027.1"/>
</dbReference>
<evidence type="ECO:0000259" key="3">
    <source>
        <dbReference type="Pfam" id="PF00326"/>
    </source>
</evidence>
<dbReference type="GO" id="GO:0004806">
    <property type="term" value="F:triacylglycerol lipase activity"/>
    <property type="evidence" value="ECO:0007669"/>
    <property type="project" value="InterPro"/>
</dbReference>
<dbReference type="Proteomes" id="UP000278422">
    <property type="component" value="Unassembled WGS sequence"/>
</dbReference>
<dbReference type="PIRSF" id="PIRSF029171">
    <property type="entry name" value="Esterase_LipA"/>
    <property type="match status" value="1"/>
</dbReference>
<dbReference type="InterPro" id="IPR005152">
    <property type="entry name" value="Lipase_secreted"/>
</dbReference>
<reference evidence="4 5" key="1">
    <citation type="submission" date="2018-01" db="EMBL/GenBank/DDBJ databases">
        <title>Twenty Corynebacterium bovis Genomes.</title>
        <authorList>
            <person name="Gulvik C.A."/>
        </authorList>
    </citation>
    <scope>NUCLEOTIDE SEQUENCE [LARGE SCALE GENOMIC DNA]</scope>
    <source>
        <strain evidence="4 5">16-2004</strain>
    </source>
</reference>
<dbReference type="PANTHER" id="PTHR34853:SF1">
    <property type="entry name" value="LIPASE 5"/>
    <property type="match status" value="1"/>
</dbReference>
<accession>A0A3R8QJ82</accession>
<protein>
    <recommendedName>
        <fullName evidence="3">Peptidase S9 prolyl oligopeptidase catalytic domain-containing protein</fullName>
    </recommendedName>
</protein>
<comment type="caution">
    <text evidence="4">The sequence shown here is derived from an EMBL/GenBank/DDBJ whole genome shotgun (WGS) entry which is preliminary data.</text>
</comment>
<evidence type="ECO:0000313" key="5">
    <source>
        <dbReference type="Proteomes" id="UP000278422"/>
    </source>
</evidence>
<feature type="chain" id="PRO_5039092447" description="Peptidase S9 prolyl oligopeptidase catalytic domain-containing protein" evidence="2">
    <location>
        <begin position="23"/>
        <end position="431"/>
    </location>
</feature>
<dbReference type="GO" id="GO:0006508">
    <property type="term" value="P:proteolysis"/>
    <property type="evidence" value="ECO:0007669"/>
    <property type="project" value="InterPro"/>
</dbReference>